<dbReference type="UniPathway" id="UPA00079"/>
<dbReference type="AlphaFoldDB" id="A0A1Y0I9B4"/>
<dbReference type="EC" id="2.2.1.9" evidence="7"/>
<dbReference type="InterPro" id="IPR032264">
    <property type="entry name" value="MenD_middle"/>
</dbReference>
<comment type="pathway">
    <text evidence="7">Quinol/quinone metabolism; 1,4-dihydroxy-2-naphthoate biosynthesis; 1,4-dihydroxy-2-naphthoate from chorismate: step 2/7.</text>
</comment>
<dbReference type="InterPro" id="IPR004433">
    <property type="entry name" value="MenaQ_synth_MenD"/>
</dbReference>
<dbReference type="UniPathway" id="UPA01057">
    <property type="reaction ID" value="UER00164"/>
</dbReference>
<dbReference type="PANTHER" id="PTHR42916:SF1">
    <property type="entry name" value="PROTEIN PHYLLO, CHLOROPLASTIC"/>
    <property type="match status" value="1"/>
</dbReference>
<evidence type="ECO:0000259" key="9">
    <source>
        <dbReference type="Pfam" id="PF02776"/>
    </source>
</evidence>
<accession>A0A1Y0I9B4</accession>
<comment type="cofactor">
    <cofactor evidence="7">
        <name>Mg(2+)</name>
        <dbReference type="ChEBI" id="CHEBI:18420"/>
    </cofactor>
    <cofactor evidence="7">
        <name>Mn(2+)</name>
        <dbReference type="ChEBI" id="CHEBI:29035"/>
    </cofactor>
</comment>
<comment type="cofactor">
    <cofactor evidence="7">
        <name>thiamine diphosphate</name>
        <dbReference type="ChEBI" id="CHEBI:58937"/>
    </cofactor>
    <text evidence="7">Binds 1 thiamine pyrophosphate per subunit.</text>
</comment>
<comment type="catalytic activity">
    <reaction evidence="7">
        <text>isochorismate + 2-oxoglutarate + H(+) = 5-enolpyruvoyl-6-hydroxy-2-succinyl-cyclohex-3-ene-1-carboxylate + CO2</text>
        <dbReference type="Rhea" id="RHEA:25593"/>
        <dbReference type="ChEBI" id="CHEBI:15378"/>
        <dbReference type="ChEBI" id="CHEBI:16526"/>
        <dbReference type="ChEBI" id="CHEBI:16810"/>
        <dbReference type="ChEBI" id="CHEBI:29780"/>
        <dbReference type="ChEBI" id="CHEBI:58818"/>
        <dbReference type="EC" id="2.2.1.9"/>
    </reaction>
</comment>
<dbReference type="SUPFAM" id="SSF52518">
    <property type="entry name" value="Thiamin diphosphate-binding fold (THDP-binding)"/>
    <property type="match status" value="2"/>
</dbReference>
<dbReference type="PANTHER" id="PTHR42916">
    <property type="entry name" value="2-SUCCINYL-5-ENOLPYRUVYL-6-HYDROXY-3-CYCLOHEXENE-1-CARBOXYLATE SYNTHASE"/>
    <property type="match status" value="1"/>
</dbReference>
<dbReference type="Gene3D" id="3.40.50.1220">
    <property type="entry name" value="TPP-binding domain"/>
    <property type="match status" value="1"/>
</dbReference>
<evidence type="ECO:0000256" key="6">
    <source>
        <dbReference type="ARBA" id="ARBA00023211"/>
    </source>
</evidence>
<evidence type="ECO:0000259" key="8">
    <source>
        <dbReference type="Pfam" id="PF02775"/>
    </source>
</evidence>
<dbReference type="GO" id="GO:0009234">
    <property type="term" value="P:menaquinone biosynthetic process"/>
    <property type="evidence" value="ECO:0007669"/>
    <property type="project" value="UniProtKB-UniRule"/>
</dbReference>
<dbReference type="InterPro" id="IPR011766">
    <property type="entry name" value="TPP_enzyme_TPP-bd"/>
</dbReference>
<dbReference type="Pfam" id="PF16582">
    <property type="entry name" value="TPP_enzyme_M_2"/>
    <property type="match status" value="1"/>
</dbReference>
<feature type="domain" description="Thiamine pyrophosphate enzyme N-terminal TPP-binding" evidence="9">
    <location>
        <begin position="15"/>
        <end position="121"/>
    </location>
</feature>
<comment type="function">
    <text evidence="7">Catalyzes the thiamine diphosphate-dependent decarboxylation of 2-oxoglutarate and the subsequent addition of the resulting succinic semialdehyde-thiamine pyrophosphate anion to isochorismate to yield 2-succinyl-5-enolpyruvyl-6-hydroxy-3-cyclohexene-1-carboxylate (SEPHCHC).</text>
</comment>
<evidence type="ECO:0000256" key="4">
    <source>
        <dbReference type="ARBA" id="ARBA00022842"/>
    </source>
</evidence>
<dbReference type="PIRSF" id="PIRSF004983">
    <property type="entry name" value="MenD"/>
    <property type="match status" value="1"/>
</dbReference>
<keyword evidence="12" id="KW-1185">Reference proteome</keyword>
<evidence type="ECO:0000259" key="10">
    <source>
        <dbReference type="Pfam" id="PF16582"/>
    </source>
</evidence>
<feature type="domain" description="Thiamine pyrophosphate enzyme TPP-binding" evidence="8">
    <location>
        <begin position="454"/>
        <end position="590"/>
    </location>
</feature>
<proteinExistence type="inferred from homology"/>
<dbReference type="GO" id="GO:0030145">
    <property type="term" value="F:manganese ion binding"/>
    <property type="evidence" value="ECO:0007669"/>
    <property type="project" value="UniProtKB-UniRule"/>
</dbReference>
<dbReference type="KEGG" id="ome:OLMES_2001"/>
<keyword evidence="5 7" id="KW-0786">Thiamine pyrophosphate</keyword>
<evidence type="ECO:0000256" key="2">
    <source>
        <dbReference type="ARBA" id="ARBA00022679"/>
    </source>
</evidence>
<dbReference type="EMBL" id="CP021425">
    <property type="protein sequence ID" value="ARU56075.1"/>
    <property type="molecule type" value="Genomic_DNA"/>
</dbReference>
<evidence type="ECO:0000256" key="1">
    <source>
        <dbReference type="ARBA" id="ARBA00022428"/>
    </source>
</evidence>
<evidence type="ECO:0000256" key="3">
    <source>
        <dbReference type="ARBA" id="ARBA00022723"/>
    </source>
</evidence>
<dbReference type="GO" id="GO:0000287">
    <property type="term" value="F:magnesium ion binding"/>
    <property type="evidence" value="ECO:0007669"/>
    <property type="project" value="UniProtKB-UniRule"/>
</dbReference>
<dbReference type="InterPro" id="IPR029061">
    <property type="entry name" value="THDP-binding"/>
</dbReference>
<dbReference type="Pfam" id="PF02776">
    <property type="entry name" value="TPP_enzyme_N"/>
    <property type="match status" value="1"/>
</dbReference>
<evidence type="ECO:0000256" key="7">
    <source>
        <dbReference type="HAMAP-Rule" id="MF_01659"/>
    </source>
</evidence>
<evidence type="ECO:0000313" key="11">
    <source>
        <dbReference type="EMBL" id="ARU56075.1"/>
    </source>
</evidence>
<dbReference type="GO" id="GO:0030976">
    <property type="term" value="F:thiamine pyrophosphate binding"/>
    <property type="evidence" value="ECO:0007669"/>
    <property type="project" value="UniProtKB-UniRule"/>
</dbReference>
<keyword evidence="2 7" id="KW-0808">Transferase</keyword>
<keyword evidence="1 7" id="KW-0474">Menaquinone biosynthesis</keyword>
<dbReference type="Gene3D" id="3.40.50.970">
    <property type="match status" value="2"/>
</dbReference>
<comment type="similarity">
    <text evidence="7">Belongs to the TPP enzyme family. MenD subfamily.</text>
</comment>
<gene>
    <name evidence="7" type="primary">menD</name>
    <name evidence="11" type="ORF">OLMES_2001</name>
</gene>
<dbReference type="HAMAP" id="MF_01659">
    <property type="entry name" value="MenD"/>
    <property type="match status" value="1"/>
</dbReference>
<protein>
    <recommendedName>
        <fullName evidence="7">2-succinyl-5-enolpyruvyl-6-hydroxy-3-cyclohexene-1-carboxylate synthase</fullName>
        <shortName evidence="7">SEPHCHC synthase</shortName>
        <ecNumber evidence="7">2.2.1.9</ecNumber>
    </recommendedName>
    <alternativeName>
        <fullName evidence="7">Menaquinone biosynthesis protein MenD</fullName>
    </alternativeName>
</protein>
<dbReference type="Pfam" id="PF02775">
    <property type="entry name" value="TPP_enzyme_C"/>
    <property type="match status" value="1"/>
</dbReference>
<name>A0A1Y0I9B4_9GAMM</name>
<dbReference type="CDD" id="cd07037">
    <property type="entry name" value="TPP_PYR_MenD"/>
    <property type="match status" value="1"/>
</dbReference>
<sequence>MHFPQYHHSHNDLWARLVLEELYRFGVRACCIAPGSRNTPLTLNAIKVGFDIYRHFDERSLGFFALGLIKTSECPVVVITTSGTAVANLYPAVVEAYQTGMPLIIISADRPPRLHNCGANQSIPQSGIFTHFSPRSINFGCPDPSVSPESILTDIDRVMVDQKPGNGHVTHINMMFDEPLYPESGQDKRDFSGYLSAVNHWCASDNRATFDRIEHGGATDYHTRAVSDSVAHHQLDSFFARPGFVVVGALHCDADVQAVKRLIEELAWPVIVDSQSQLKGMPDTLSSMDLLLAENGDTLLRRYTELSAGECNLLQLGGRLVSKRIQAFIESRPWREFWVVHPGEYPLAPGHNFSAFIASAIPQFCDKALAALANLKSAVGSDARRTTGLSPSLRMTLLRAQAELQGEIRAWLGIPDTLTEVEVFKVLIPRLNSAFNLFIGNSLAIRAFEMIAGVYNYPSSPKLIANRGASGIDGLLAAACGSAMGNGRVTFCVLGDTSLLHDLNSLHWLSKLNVPVIVILLNNGGGGIFHHLPIPDTDLRRDFYTLPHSVNFGAAAQAFAVTHKCVETLSALENELEDVFKSPKHTVLEVRIDPDSSYQQMRTLVERSAYFIRGKTSSDKDVLK</sequence>
<dbReference type="InterPro" id="IPR012001">
    <property type="entry name" value="Thiamin_PyroP_enz_TPP-bd_dom"/>
</dbReference>
<keyword evidence="6 7" id="KW-0464">Manganese</keyword>
<organism evidence="11 12">
    <name type="scientific">Oleiphilus messinensis</name>
    <dbReference type="NCBI Taxonomy" id="141451"/>
    <lineage>
        <taxon>Bacteria</taxon>
        <taxon>Pseudomonadati</taxon>
        <taxon>Pseudomonadota</taxon>
        <taxon>Gammaproteobacteria</taxon>
        <taxon>Oceanospirillales</taxon>
        <taxon>Oleiphilaceae</taxon>
        <taxon>Oleiphilus</taxon>
    </lineage>
</organism>
<comment type="subunit">
    <text evidence="7">Homodimer.</text>
</comment>
<evidence type="ECO:0000256" key="5">
    <source>
        <dbReference type="ARBA" id="ARBA00023052"/>
    </source>
</evidence>
<feature type="domain" description="Menaquinone biosynthesis protein MenD middle" evidence="10">
    <location>
        <begin position="222"/>
        <end position="370"/>
    </location>
</feature>
<comment type="pathway">
    <text evidence="7">Quinol/quinone metabolism; menaquinone biosynthesis.</text>
</comment>
<reference evidence="11 12" key="1">
    <citation type="submission" date="2017-05" db="EMBL/GenBank/DDBJ databases">
        <title>Genomic insights into alkan degradation activity of Oleiphilus messinensis.</title>
        <authorList>
            <person name="Kozyavkin S.A."/>
            <person name="Slesarev A.I."/>
            <person name="Golyshin P.N."/>
            <person name="Korzhenkov A."/>
            <person name="Golyshina O.N."/>
            <person name="Toshchakov S.V."/>
        </authorList>
    </citation>
    <scope>NUCLEOTIDE SEQUENCE [LARGE SCALE GENOMIC DNA]</scope>
    <source>
        <strain evidence="11 12">ME102</strain>
    </source>
</reference>
<dbReference type="NCBIfam" id="TIGR00173">
    <property type="entry name" value="menD"/>
    <property type="match status" value="1"/>
</dbReference>
<keyword evidence="4 7" id="KW-0460">Magnesium</keyword>
<evidence type="ECO:0000313" key="12">
    <source>
        <dbReference type="Proteomes" id="UP000196027"/>
    </source>
</evidence>
<dbReference type="CDD" id="cd02009">
    <property type="entry name" value="TPP_SHCHC_synthase"/>
    <property type="match status" value="1"/>
</dbReference>
<dbReference type="Proteomes" id="UP000196027">
    <property type="component" value="Chromosome"/>
</dbReference>
<dbReference type="GO" id="GO:0070204">
    <property type="term" value="F:2-succinyl-5-enolpyruvyl-6-hydroxy-3-cyclohexene-1-carboxylic-acid synthase activity"/>
    <property type="evidence" value="ECO:0007669"/>
    <property type="project" value="UniProtKB-UniRule"/>
</dbReference>
<keyword evidence="3 7" id="KW-0479">Metal-binding</keyword>